<keyword evidence="2" id="KW-1185">Reference proteome</keyword>
<protein>
    <recommendedName>
        <fullName evidence="3">Capsid protein</fullName>
    </recommendedName>
</protein>
<name>A0ABY4CDN0_9VIRU</name>
<sequence length="85" mass="10760">MWQAGQKVPTITISHVPQIQCISKTSDMPSLRRFQQRWRYLRIRRGMRSIYRPAYRTARRYRVRPLARRYPTWYFNYGRYRRLRY</sequence>
<organism evidence="1 2">
    <name type="scientific">Circoviridae sp</name>
    <dbReference type="NCBI Taxonomy" id="1954248"/>
    <lineage>
        <taxon>Viruses</taxon>
        <taxon>Monodnaviria</taxon>
        <taxon>Shotokuvirae</taxon>
        <taxon>Cressdnaviricota</taxon>
        <taxon>Arfiviricetes</taxon>
        <taxon>Rohanvirales</taxon>
        <taxon>Nenyaviridae</taxon>
        <taxon>Galvornvirus</taxon>
        <taxon>Galvornvirus isengard</taxon>
    </lineage>
</organism>
<dbReference type="EMBL" id="MW202688">
    <property type="protein sequence ID" value="UOF80449.1"/>
    <property type="molecule type" value="Genomic_DNA"/>
</dbReference>
<evidence type="ECO:0000313" key="2">
    <source>
        <dbReference type="Proteomes" id="UP000830482"/>
    </source>
</evidence>
<proteinExistence type="predicted"/>
<dbReference type="Proteomes" id="UP000830482">
    <property type="component" value="Chromosome"/>
</dbReference>
<accession>A0ABY4CDN0</accession>
<evidence type="ECO:0008006" key="3">
    <source>
        <dbReference type="Google" id="ProtNLM"/>
    </source>
</evidence>
<reference evidence="1" key="1">
    <citation type="submission" date="2020-10" db="EMBL/GenBank/DDBJ databases">
        <authorList>
            <person name="Malki K."/>
            <person name="Breitbart M."/>
        </authorList>
    </citation>
    <scope>NUCLEOTIDE SEQUENCE</scope>
    <source>
        <strain evidence="1">CtVGY598</strain>
    </source>
</reference>
<evidence type="ECO:0000313" key="1">
    <source>
        <dbReference type="EMBL" id="UOF80449.1"/>
    </source>
</evidence>